<dbReference type="AlphaFoldDB" id="A0AA48GTG9"/>
<organism evidence="4 5">
    <name type="scientific">Mesoterricola sediminis</name>
    <dbReference type="NCBI Taxonomy" id="2927980"/>
    <lineage>
        <taxon>Bacteria</taxon>
        <taxon>Pseudomonadati</taxon>
        <taxon>Acidobacteriota</taxon>
        <taxon>Holophagae</taxon>
        <taxon>Holophagales</taxon>
        <taxon>Holophagaceae</taxon>
        <taxon>Mesoterricola</taxon>
    </lineage>
</organism>
<evidence type="ECO:0000313" key="5">
    <source>
        <dbReference type="Proteomes" id="UP001228113"/>
    </source>
</evidence>
<dbReference type="PANTHER" id="PTHR11851">
    <property type="entry name" value="METALLOPROTEASE"/>
    <property type="match status" value="1"/>
</dbReference>
<reference evidence="4" key="1">
    <citation type="journal article" date="2023" name="Int. J. Syst. Evol. Microbiol.">
        <title>Mesoterricola silvestris gen. nov., sp. nov., Mesoterricola sediminis sp. nov., Geothrix oryzae sp. nov., Geothrix edaphica sp. nov., Geothrix rubra sp. nov., and Geothrix limicola sp. nov., six novel members of Acidobacteriota isolated from soils.</title>
        <authorList>
            <person name="Itoh H."/>
            <person name="Sugisawa Y."/>
            <person name="Mise K."/>
            <person name="Xu Z."/>
            <person name="Kuniyasu M."/>
            <person name="Ushijima N."/>
            <person name="Kawano K."/>
            <person name="Kobayashi E."/>
            <person name="Shiratori Y."/>
            <person name="Masuda Y."/>
            <person name="Senoo K."/>
        </authorList>
    </citation>
    <scope>NUCLEOTIDE SEQUENCE</scope>
    <source>
        <strain evidence="4">W786</strain>
    </source>
</reference>
<dbReference type="KEGG" id="msea:METESE_03130"/>
<dbReference type="EMBL" id="AP027081">
    <property type="protein sequence ID" value="BDU75355.1"/>
    <property type="molecule type" value="Genomic_DNA"/>
</dbReference>
<feature type="domain" description="Peptidase M16 C-terminal" evidence="3">
    <location>
        <begin position="237"/>
        <end position="421"/>
    </location>
</feature>
<evidence type="ECO:0000256" key="1">
    <source>
        <dbReference type="ARBA" id="ARBA00007261"/>
    </source>
</evidence>
<dbReference type="GO" id="GO:0046872">
    <property type="term" value="F:metal ion binding"/>
    <property type="evidence" value="ECO:0007669"/>
    <property type="project" value="InterPro"/>
</dbReference>
<comment type="similarity">
    <text evidence="1">Belongs to the peptidase M16 family.</text>
</comment>
<dbReference type="PANTHER" id="PTHR11851:SF49">
    <property type="entry name" value="MITOCHONDRIAL-PROCESSING PEPTIDASE SUBUNIT ALPHA"/>
    <property type="match status" value="1"/>
</dbReference>
<evidence type="ECO:0000256" key="2">
    <source>
        <dbReference type="SAM" id="MobiDB-lite"/>
    </source>
</evidence>
<evidence type="ECO:0000259" key="3">
    <source>
        <dbReference type="Pfam" id="PF05193"/>
    </source>
</evidence>
<dbReference type="InterPro" id="IPR011249">
    <property type="entry name" value="Metalloenz_LuxS/M16"/>
</dbReference>
<gene>
    <name evidence="4" type="ORF">METESE_03130</name>
</gene>
<dbReference type="SUPFAM" id="SSF63411">
    <property type="entry name" value="LuxS/MPP-like metallohydrolase"/>
    <property type="match status" value="2"/>
</dbReference>
<dbReference type="Gene3D" id="3.30.830.10">
    <property type="entry name" value="Metalloenzyme, LuxS/M16 peptidase-like"/>
    <property type="match status" value="2"/>
</dbReference>
<keyword evidence="5" id="KW-1185">Reference proteome</keyword>
<proteinExistence type="inferred from homology"/>
<protein>
    <recommendedName>
        <fullName evidence="3">Peptidase M16 C-terminal domain-containing protein</fullName>
    </recommendedName>
</protein>
<dbReference type="Pfam" id="PF05193">
    <property type="entry name" value="Peptidase_M16_C"/>
    <property type="match status" value="1"/>
</dbReference>
<dbReference type="InterPro" id="IPR050361">
    <property type="entry name" value="MPP/UQCRC_Complex"/>
</dbReference>
<sequence length="551" mass="59426">MFLAVAAGCAAQTARLPEVVDRTLGNGVKVLMVERPGTGAVRAGLFLMGGRAATGALPPGAADLLAYSLFRRLPAPSLGRDLEVTLRQEAAAFEDLRLERLRQRRPDHTASPELTSLQTMHAEALKTIQARLAPTEAWDEVDALGGTRRAVDVTADYLAFGVDLPAANLPGWLRLEAEHLAAPSLCRFPLERERLLQALDAGEPPVAASLSVLLSMALAGRAYAQASEFQRGDLEAITLAQLGDLARAQLVPARMLLVLAGDLEAATLTPVLERTFGRIKGGPAPEAPPYRDDNPSSALESPAGRKLQVSTSGETRVIFGWRVPRSNHPDGPALQALAQVLAGSPSARLIQGLVTTRGLARKLTLDVGVPGERDVNLFVINAEPAPGHALGELEQAIEGEILRLQREPLAEVEVRWAQNQLETRQILLQEDGAALVQALGASHCQSGDWRTAFRAFSGERALRATDIQAAARTYLVPARMTVALFGPDPLLQPMDRIEARLLQALTVLVQRRLEDPVAAQRILREAIRQLRMLSPSEREQTLKLLEAQVAP</sequence>
<name>A0AA48GTG9_9BACT</name>
<accession>A0AA48GTG9</accession>
<evidence type="ECO:0000313" key="4">
    <source>
        <dbReference type="EMBL" id="BDU75355.1"/>
    </source>
</evidence>
<dbReference type="InterPro" id="IPR007863">
    <property type="entry name" value="Peptidase_M16_C"/>
</dbReference>
<feature type="region of interest" description="Disordered" evidence="2">
    <location>
        <begin position="277"/>
        <end position="311"/>
    </location>
</feature>
<dbReference type="Proteomes" id="UP001228113">
    <property type="component" value="Chromosome"/>
</dbReference>